<dbReference type="AlphaFoldDB" id="A0AAN6M5Y8"/>
<dbReference type="Proteomes" id="UP001280581">
    <property type="component" value="Unassembled WGS sequence"/>
</dbReference>
<dbReference type="InterPro" id="IPR029068">
    <property type="entry name" value="Glyas_Bleomycin-R_OHBP_Dase"/>
</dbReference>
<protein>
    <recommendedName>
        <fullName evidence="3">Methylmalonyl-CoA epimerase</fullName>
    </recommendedName>
</protein>
<dbReference type="Gene3D" id="3.10.180.10">
    <property type="entry name" value="2,3-Dihydroxybiphenyl 1,2-Dioxygenase, domain 1"/>
    <property type="match status" value="1"/>
</dbReference>
<comment type="caution">
    <text evidence="1">The sequence shown here is derived from an EMBL/GenBank/DDBJ whole genome shotgun (WGS) entry which is preliminary data.</text>
</comment>
<evidence type="ECO:0000313" key="1">
    <source>
        <dbReference type="EMBL" id="KAK3216874.1"/>
    </source>
</evidence>
<accession>A0AAN6M5Y8</accession>
<dbReference type="Pfam" id="PF13669">
    <property type="entry name" value="Glyoxalase_4"/>
    <property type="match status" value="1"/>
</dbReference>
<organism evidence="1 2">
    <name type="scientific">Pseudopithomyces chartarum</name>
    <dbReference type="NCBI Taxonomy" id="1892770"/>
    <lineage>
        <taxon>Eukaryota</taxon>
        <taxon>Fungi</taxon>
        <taxon>Dikarya</taxon>
        <taxon>Ascomycota</taxon>
        <taxon>Pezizomycotina</taxon>
        <taxon>Dothideomycetes</taxon>
        <taxon>Pleosporomycetidae</taxon>
        <taxon>Pleosporales</taxon>
        <taxon>Massarineae</taxon>
        <taxon>Didymosphaeriaceae</taxon>
        <taxon>Pseudopithomyces</taxon>
    </lineage>
</organism>
<keyword evidence="2" id="KW-1185">Reference proteome</keyword>
<dbReference type="SUPFAM" id="SSF54593">
    <property type="entry name" value="Glyoxalase/Bleomycin resistance protein/Dihydroxybiphenyl dioxygenase"/>
    <property type="match status" value="1"/>
</dbReference>
<sequence>MALAPSSSSSNGIPAAPASFLGNIVEICIVSPDVHRTISGLTRLGIGPFQVFDFTPETVSQQTFRGVPTAFSLKVAFATYNGVVWEIMQPVSGPSIMAEFLERRGEGIHHVAFDCNNIEPKERRKEFERRGFSVAQSGVWHGKRGTCEFVFFDTDGAIGTCFESYCFSDDWEEPDEARELSSRSKSV</sequence>
<gene>
    <name evidence="1" type="ORF">GRF29_1g1203626</name>
</gene>
<evidence type="ECO:0008006" key="3">
    <source>
        <dbReference type="Google" id="ProtNLM"/>
    </source>
</evidence>
<evidence type="ECO:0000313" key="2">
    <source>
        <dbReference type="Proteomes" id="UP001280581"/>
    </source>
</evidence>
<dbReference type="EMBL" id="WVTA01000001">
    <property type="protein sequence ID" value="KAK3216874.1"/>
    <property type="molecule type" value="Genomic_DNA"/>
</dbReference>
<reference evidence="1 2" key="1">
    <citation type="submission" date="2021-02" db="EMBL/GenBank/DDBJ databases">
        <title>Genome assembly of Pseudopithomyces chartarum.</title>
        <authorList>
            <person name="Jauregui R."/>
            <person name="Singh J."/>
            <person name="Voisey C."/>
        </authorList>
    </citation>
    <scope>NUCLEOTIDE SEQUENCE [LARGE SCALE GENOMIC DNA]</scope>
    <source>
        <strain evidence="1 2">AGR01</strain>
    </source>
</reference>
<name>A0AAN6M5Y8_9PLEO</name>
<proteinExistence type="predicted"/>